<keyword evidence="2" id="KW-1185">Reference proteome</keyword>
<sequence length="302" mass="34405">MEGEEESAVEKAVFSILEKKQMKKLVLKNVGVSAFALAKCVGLEDLESYHSDWWVYDTDILAKDLLPKDRDEIRYITPSCDRPIRPKRLLYTGRYALNDMALKRSPGILPLSWSRLEVLSLPDQDPGKLFMDIMQNATCLKTISLELSKSSPFKPWEPTDPPFPPYPSPLKDLNPSSFTTLTDITLNITFDVGFPYEVINDPYCGLLTDGVFQKFLDLKRLSVHVRIQGYELNMLGEETFGSQWSKLDNALVPHGQEMVHQQLRKVEVTCEVEDEVHWGDIEQMFQDNFVGLRKLESGGRSG</sequence>
<dbReference type="AlphaFoldDB" id="A0A4Y7SSS8"/>
<gene>
    <name evidence="1" type="ORF">FA13DRAFT_1279929</name>
</gene>
<reference evidence="1 2" key="1">
    <citation type="journal article" date="2019" name="Nat. Ecol. Evol.">
        <title>Megaphylogeny resolves global patterns of mushroom evolution.</title>
        <authorList>
            <person name="Varga T."/>
            <person name="Krizsan K."/>
            <person name="Foldi C."/>
            <person name="Dima B."/>
            <person name="Sanchez-Garcia M."/>
            <person name="Sanchez-Ramirez S."/>
            <person name="Szollosi G.J."/>
            <person name="Szarkandi J.G."/>
            <person name="Papp V."/>
            <person name="Albert L."/>
            <person name="Andreopoulos W."/>
            <person name="Angelini C."/>
            <person name="Antonin V."/>
            <person name="Barry K.W."/>
            <person name="Bougher N.L."/>
            <person name="Buchanan P."/>
            <person name="Buyck B."/>
            <person name="Bense V."/>
            <person name="Catcheside P."/>
            <person name="Chovatia M."/>
            <person name="Cooper J."/>
            <person name="Damon W."/>
            <person name="Desjardin D."/>
            <person name="Finy P."/>
            <person name="Geml J."/>
            <person name="Haridas S."/>
            <person name="Hughes K."/>
            <person name="Justo A."/>
            <person name="Karasinski D."/>
            <person name="Kautmanova I."/>
            <person name="Kiss B."/>
            <person name="Kocsube S."/>
            <person name="Kotiranta H."/>
            <person name="LaButti K.M."/>
            <person name="Lechner B.E."/>
            <person name="Liimatainen K."/>
            <person name="Lipzen A."/>
            <person name="Lukacs Z."/>
            <person name="Mihaltcheva S."/>
            <person name="Morgado L.N."/>
            <person name="Niskanen T."/>
            <person name="Noordeloos M.E."/>
            <person name="Ohm R.A."/>
            <person name="Ortiz-Santana B."/>
            <person name="Ovrebo C."/>
            <person name="Racz N."/>
            <person name="Riley R."/>
            <person name="Savchenko A."/>
            <person name="Shiryaev A."/>
            <person name="Soop K."/>
            <person name="Spirin V."/>
            <person name="Szebenyi C."/>
            <person name="Tomsovsky M."/>
            <person name="Tulloss R.E."/>
            <person name="Uehling J."/>
            <person name="Grigoriev I.V."/>
            <person name="Vagvolgyi C."/>
            <person name="Papp T."/>
            <person name="Martin F.M."/>
            <person name="Miettinen O."/>
            <person name="Hibbett D.S."/>
            <person name="Nagy L.G."/>
        </authorList>
    </citation>
    <scope>NUCLEOTIDE SEQUENCE [LARGE SCALE GENOMIC DNA]</scope>
    <source>
        <strain evidence="1 2">FP101781</strain>
    </source>
</reference>
<accession>A0A4Y7SSS8</accession>
<comment type="caution">
    <text evidence="1">The sequence shown here is derived from an EMBL/GenBank/DDBJ whole genome shotgun (WGS) entry which is preliminary data.</text>
</comment>
<evidence type="ECO:0008006" key="3">
    <source>
        <dbReference type="Google" id="ProtNLM"/>
    </source>
</evidence>
<evidence type="ECO:0000313" key="2">
    <source>
        <dbReference type="Proteomes" id="UP000298030"/>
    </source>
</evidence>
<proteinExistence type="predicted"/>
<dbReference type="Proteomes" id="UP000298030">
    <property type="component" value="Unassembled WGS sequence"/>
</dbReference>
<name>A0A4Y7SSS8_COPMI</name>
<organism evidence="1 2">
    <name type="scientific">Coprinellus micaceus</name>
    <name type="common">Glistening ink-cap mushroom</name>
    <name type="synonym">Coprinus micaceus</name>
    <dbReference type="NCBI Taxonomy" id="71717"/>
    <lineage>
        <taxon>Eukaryota</taxon>
        <taxon>Fungi</taxon>
        <taxon>Dikarya</taxon>
        <taxon>Basidiomycota</taxon>
        <taxon>Agaricomycotina</taxon>
        <taxon>Agaricomycetes</taxon>
        <taxon>Agaricomycetidae</taxon>
        <taxon>Agaricales</taxon>
        <taxon>Agaricineae</taxon>
        <taxon>Psathyrellaceae</taxon>
        <taxon>Coprinellus</taxon>
    </lineage>
</organism>
<evidence type="ECO:0000313" key="1">
    <source>
        <dbReference type="EMBL" id="TEB24852.1"/>
    </source>
</evidence>
<protein>
    <recommendedName>
        <fullName evidence="3">F-box domain-containing protein</fullName>
    </recommendedName>
</protein>
<dbReference type="EMBL" id="QPFP01000062">
    <property type="protein sequence ID" value="TEB24852.1"/>
    <property type="molecule type" value="Genomic_DNA"/>
</dbReference>